<evidence type="ECO:0000256" key="4">
    <source>
        <dbReference type="SAM" id="SignalP"/>
    </source>
</evidence>
<evidence type="ECO:0000256" key="1">
    <source>
        <dbReference type="PIRNR" id="PIRNR000296"/>
    </source>
</evidence>
<evidence type="ECO:0000259" key="5">
    <source>
        <dbReference type="SMART" id="SM01060"/>
    </source>
</evidence>
<dbReference type="PIRSF" id="PIRSF000296">
    <property type="entry name" value="SrpA"/>
    <property type="match status" value="1"/>
</dbReference>
<keyword evidence="1 3" id="KW-0349">Heme</keyword>
<protein>
    <recommendedName>
        <fullName evidence="1">Catalase-related peroxidase</fullName>
        <ecNumber evidence="1">1.11.1.-</ecNumber>
    </recommendedName>
</protein>
<keyword evidence="1" id="KW-0560">Oxidoreductase</keyword>
<evidence type="ECO:0000313" key="7">
    <source>
        <dbReference type="Proteomes" id="UP000260823"/>
    </source>
</evidence>
<dbReference type="CDD" id="cd08153">
    <property type="entry name" value="srpA_like"/>
    <property type="match status" value="1"/>
</dbReference>
<feature type="domain" description="Catalase core" evidence="5">
    <location>
        <begin position="28"/>
        <end position="334"/>
    </location>
</feature>
<keyword evidence="1 6" id="KW-0575">Peroxidase</keyword>
<dbReference type="GO" id="GO:0046872">
    <property type="term" value="F:metal ion binding"/>
    <property type="evidence" value="ECO:0007669"/>
    <property type="project" value="UniProtKB-KW"/>
</dbReference>
<dbReference type="Proteomes" id="UP000260823">
    <property type="component" value="Unassembled WGS sequence"/>
</dbReference>
<dbReference type="PROSITE" id="PS51402">
    <property type="entry name" value="CATALASE_3"/>
    <property type="match status" value="1"/>
</dbReference>
<dbReference type="Gene3D" id="1.20.1280.120">
    <property type="match status" value="1"/>
</dbReference>
<comment type="caution">
    <text evidence="6">The sequence shown here is derived from an EMBL/GenBank/DDBJ whole genome shotgun (WGS) entry which is preliminary data.</text>
</comment>
<keyword evidence="4" id="KW-0732">Signal</keyword>
<dbReference type="PANTHER" id="PTHR11465">
    <property type="entry name" value="CATALASE"/>
    <property type="match status" value="1"/>
</dbReference>
<dbReference type="OrthoDB" id="255727at2"/>
<dbReference type="GO" id="GO:0005737">
    <property type="term" value="C:cytoplasm"/>
    <property type="evidence" value="ECO:0007669"/>
    <property type="project" value="TreeGrafter"/>
</dbReference>
<dbReference type="InterPro" id="IPR020835">
    <property type="entry name" value="Catalase_sf"/>
</dbReference>
<evidence type="ECO:0000313" key="6">
    <source>
        <dbReference type="EMBL" id="RFZ86075.1"/>
    </source>
</evidence>
<dbReference type="EMBL" id="QWDE01000001">
    <property type="protein sequence ID" value="RFZ86075.1"/>
    <property type="molecule type" value="Genomic_DNA"/>
</dbReference>
<sequence length="334" mass="36461">MILTKKRCVIAGLLLMIVNGSVAFAQITRTQATPAEMVDALHAAFGKHPNARAVHAKGVFLEGTFAPAAIAKNLSMAPHLQYRTLPVMVRFSDFTGIPDISDTTGGSNPRGMAIKFQLGNGKSTDIIAHSFNGFPVATTDEFREFLLNISRSGPKAPHPNAIEQFLGTHPIAKHFVTTQKPPSVSYGTLSYFGVNSFKFINSKGISCYIRYQIIPEAGEQFLTAAQFKNTGDNYLSEEIKTRIGAGAVKFKLYAQVAETGDKIENPSIAWPNERKRILLGTITISRLADNSLEADKALIYNPGNLPKGIEIADPMVADRARLYPVSVKERQQSH</sequence>
<dbReference type="InterPro" id="IPR024168">
    <property type="entry name" value="Catalase_SrpA-type_pred"/>
</dbReference>
<dbReference type="SMART" id="SM01060">
    <property type="entry name" value="Catalase"/>
    <property type="match status" value="1"/>
</dbReference>
<dbReference type="EC" id="1.11.1.-" evidence="1"/>
<keyword evidence="1 3" id="KW-0479">Metal-binding</keyword>
<feature type="active site" evidence="2">
    <location>
        <position position="55"/>
    </location>
</feature>
<reference evidence="6 7" key="1">
    <citation type="submission" date="2018-08" db="EMBL/GenBank/DDBJ databases">
        <title>Mucilaginibacter terrae sp. nov., isolated from manganese diggings.</title>
        <authorList>
            <person name="Huang Y."/>
            <person name="Zhou Z."/>
        </authorList>
    </citation>
    <scope>NUCLEOTIDE SEQUENCE [LARGE SCALE GENOMIC DNA]</scope>
    <source>
        <strain evidence="6 7">ZH6</strain>
    </source>
</reference>
<feature type="chain" id="PRO_5017817602" description="Catalase-related peroxidase" evidence="4">
    <location>
        <begin position="26"/>
        <end position="334"/>
    </location>
</feature>
<dbReference type="GO" id="GO:0042542">
    <property type="term" value="P:response to hydrogen peroxide"/>
    <property type="evidence" value="ECO:0007669"/>
    <property type="project" value="TreeGrafter"/>
</dbReference>
<dbReference type="AlphaFoldDB" id="A0A3E2NYH4"/>
<feature type="signal peptide" evidence="4">
    <location>
        <begin position="1"/>
        <end position="25"/>
    </location>
</feature>
<dbReference type="InterPro" id="IPR018028">
    <property type="entry name" value="Catalase"/>
</dbReference>
<comment type="similarity">
    <text evidence="1">Belongs to the catalase family.</text>
</comment>
<organism evidence="6 7">
    <name type="scientific">Mucilaginibacter terrenus</name>
    <dbReference type="NCBI Taxonomy" id="2482727"/>
    <lineage>
        <taxon>Bacteria</taxon>
        <taxon>Pseudomonadati</taxon>
        <taxon>Bacteroidota</taxon>
        <taxon>Sphingobacteriia</taxon>
        <taxon>Sphingobacteriales</taxon>
        <taxon>Sphingobacteriaceae</taxon>
        <taxon>Mucilaginibacter</taxon>
    </lineage>
</organism>
<dbReference type="Pfam" id="PF00199">
    <property type="entry name" value="Catalase"/>
    <property type="match status" value="1"/>
</dbReference>
<evidence type="ECO:0000256" key="3">
    <source>
        <dbReference type="PIRSR" id="PIRSR000296-2"/>
    </source>
</evidence>
<dbReference type="PANTHER" id="PTHR11465:SF62">
    <property type="entry name" value="CATALASE T"/>
    <property type="match status" value="1"/>
</dbReference>
<name>A0A3E2NYH4_9SPHI</name>
<dbReference type="InterPro" id="IPR011614">
    <property type="entry name" value="Catalase_core"/>
</dbReference>
<dbReference type="Gene3D" id="2.40.180.10">
    <property type="entry name" value="Catalase core domain"/>
    <property type="match status" value="1"/>
</dbReference>
<proteinExistence type="inferred from homology"/>
<evidence type="ECO:0000256" key="2">
    <source>
        <dbReference type="PIRSR" id="PIRSR000296-1"/>
    </source>
</evidence>
<comment type="cofactor">
    <cofactor evidence="1">
        <name>heme</name>
        <dbReference type="ChEBI" id="CHEBI:30413"/>
    </cofactor>
</comment>
<dbReference type="GO" id="GO:0020037">
    <property type="term" value="F:heme binding"/>
    <property type="evidence" value="ECO:0007669"/>
    <property type="project" value="InterPro"/>
</dbReference>
<dbReference type="SUPFAM" id="SSF56634">
    <property type="entry name" value="Heme-dependent catalase-like"/>
    <property type="match status" value="1"/>
</dbReference>
<gene>
    <name evidence="6" type="ORF">DYU05_05975</name>
</gene>
<feature type="binding site" description="axial binding residue" evidence="3">
    <location>
        <position position="323"/>
    </location>
    <ligand>
        <name>heme</name>
        <dbReference type="ChEBI" id="CHEBI:30413"/>
    </ligand>
    <ligandPart>
        <name>Fe</name>
        <dbReference type="ChEBI" id="CHEBI:18248"/>
    </ligandPart>
</feature>
<accession>A0A3E2NYH4</accession>
<keyword evidence="1 3" id="KW-0408">Iron</keyword>
<dbReference type="GO" id="GO:0042744">
    <property type="term" value="P:hydrogen peroxide catabolic process"/>
    <property type="evidence" value="ECO:0007669"/>
    <property type="project" value="TreeGrafter"/>
</dbReference>
<comment type="function">
    <text evidence="1">Has an organic peroxide-dependent peroxidase activity.</text>
</comment>
<keyword evidence="7" id="KW-1185">Reference proteome</keyword>
<dbReference type="GO" id="GO:0004096">
    <property type="term" value="F:catalase activity"/>
    <property type="evidence" value="ECO:0007669"/>
    <property type="project" value="InterPro"/>
</dbReference>